<gene>
    <name evidence="1" type="ORF">Patl1_07261</name>
</gene>
<sequence>MPNQSPTWTNLPWTIRLFSSVIHLGFRSSCRSNGSINRRLINLFEFQAPTPSTEPINGIKTFDVHIDPSRNIWFRFYIPCHKGGNNKHGGNMPLIIYFHGGGFAWMASNALGFDNLCRRFAKELTSVVISMNYRLAPEQRGNLEHHVAVKACEYEFQNLKVIGVIAIQPFFRGEERTESEKLGKEAYLIEYPIAFHAFYAIPMVPESGLCIKEIRDFMEKQCAK</sequence>
<evidence type="ECO:0000313" key="1">
    <source>
        <dbReference type="EMBL" id="KAJ0087025.1"/>
    </source>
</evidence>
<keyword evidence="2" id="KW-1185">Reference proteome</keyword>
<accession>A0ACC1AK09</accession>
<dbReference type="Proteomes" id="UP001164250">
    <property type="component" value="Chromosome 10"/>
</dbReference>
<comment type="caution">
    <text evidence="1">The sequence shown here is derived from an EMBL/GenBank/DDBJ whole genome shotgun (WGS) entry which is preliminary data.</text>
</comment>
<reference evidence="2" key="1">
    <citation type="journal article" date="2023" name="G3 (Bethesda)">
        <title>Genome assembly and association tests identify interacting loci associated with vigor, precocity, and sex in interspecific pistachio rootstocks.</title>
        <authorList>
            <person name="Palmer W."/>
            <person name="Jacygrad E."/>
            <person name="Sagayaradj S."/>
            <person name="Cavanaugh K."/>
            <person name="Han R."/>
            <person name="Bertier L."/>
            <person name="Beede B."/>
            <person name="Kafkas S."/>
            <person name="Golino D."/>
            <person name="Preece J."/>
            <person name="Michelmore R."/>
        </authorList>
    </citation>
    <scope>NUCLEOTIDE SEQUENCE [LARGE SCALE GENOMIC DNA]</scope>
</reference>
<proteinExistence type="predicted"/>
<dbReference type="EMBL" id="CM047906">
    <property type="protein sequence ID" value="KAJ0087025.1"/>
    <property type="molecule type" value="Genomic_DNA"/>
</dbReference>
<name>A0ACC1AK09_9ROSI</name>
<protein>
    <submittedName>
        <fullName evidence="1">Uncharacterized protein</fullName>
    </submittedName>
</protein>
<evidence type="ECO:0000313" key="2">
    <source>
        <dbReference type="Proteomes" id="UP001164250"/>
    </source>
</evidence>
<organism evidence="1 2">
    <name type="scientific">Pistacia atlantica</name>
    <dbReference type="NCBI Taxonomy" id="434234"/>
    <lineage>
        <taxon>Eukaryota</taxon>
        <taxon>Viridiplantae</taxon>
        <taxon>Streptophyta</taxon>
        <taxon>Embryophyta</taxon>
        <taxon>Tracheophyta</taxon>
        <taxon>Spermatophyta</taxon>
        <taxon>Magnoliopsida</taxon>
        <taxon>eudicotyledons</taxon>
        <taxon>Gunneridae</taxon>
        <taxon>Pentapetalae</taxon>
        <taxon>rosids</taxon>
        <taxon>malvids</taxon>
        <taxon>Sapindales</taxon>
        <taxon>Anacardiaceae</taxon>
        <taxon>Pistacia</taxon>
    </lineage>
</organism>